<dbReference type="FunFam" id="3.40.605.10:FF:000006">
    <property type="entry name" value="1-pyrroline-5-carboxylate dehydrogenase"/>
    <property type="match status" value="1"/>
</dbReference>
<dbReference type="NCBIfam" id="TIGR01236">
    <property type="entry name" value="D1pyr5carbox1"/>
    <property type="match status" value="1"/>
</dbReference>
<protein>
    <recommendedName>
        <fullName evidence="7">L-glutamate gamma-semialdehyde dehydrogenase</fullName>
        <ecNumber evidence="3">1.2.1.88</ecNumber>
    </recommendedName>
    <alternativeName>
        <fullName evidence="7">L-glutamate gamma-semialdehyde dehydrogenase</fullName>
    </alternativeName>
</protein>
<dbReference type="InterPro" id="IPR005931">
    <property type="entry name" value="P5CDH/ALDH4A1"/>
</dbReference>
<dbReference type="InterPro" id="IPR015590">
    <property type="entry name" value="Aldehyde_DH_dom"/>
</dbReference>
<dbReference type="InterPro" id="IPR016162">
    <property type="entry name" value="Ald_DH_N"/>
</dbReference>
<dbReference type="GO" id="GO:0004657">
    <property type="term" value="F:proline dehydrogenase activity"/>
    <property type="evidence" value="ECO:0007669"/>
    <property type="project" value="UniProtKB-ARBA"/>
</dbReference>
<dbReference type="FunFam" id="3.40.309.10:FF:000005">
    <property type="entry name" value="1-pyrroline-5-carboxylate dehydrogenase 1"/>
    <property type="match status" value="1"/>
</dbReference>
<feature type="domain" description="Aldehyde dehydrogenase" evidence="9">
    <location>
        <begin position="56"/>
        <end position="520"/>
    </location>
</feature>
<sequence>MDAITFPPAPTNEPNLTYAPGSPERAALKAELARLESKQHTLRAHVNGKKRNGGGAEIKVVQPHDHQHVLGVLKNSTTKDAEAALKAAKSAALPWQRMPFDDKCAILLKAADLLAGPWRQRINAATMLGQSKTAYQAEIDAACELIDFWRFNVHYAKQIHTDQPIANSPGIWNRTDHRPLEGFVYAISPFNFTAIAGNLPTAPALMGNTVIWKPSPTQQLAASLTMELLEEAGMPPGVINMLPGDGLEVSKVALASPDLAGIHFTGSTPTFQHLWRTVGENIAGYRAYPRIVGETGGKDFIVAHPSADPDVVRVAMLRGAFEYQGQKCSAASRAYVARSVWDKMKDQLIADTDGLAMGDVTDFSNFIGAVIDDRAFAKHKAAIARVKKSRHLTLLAGGQTDDSVGYFVRPTIVESTDPTDQMFSDEYFGPILAVHVYDDDRFESVVAQMESFAPYALTGAIIAQDRAAIAWARRELRFAAGNFYINDKPTGAVVGQQPFGGGRASGTNDKAGAAVNLLRWTSPRSIKETFVPPTDHRYPHMDAE</sequence>
<dbReference type="InterPro" id="IPR016163">
    <property type="entry name" value="Ald_DH_C"/>
</dbReference>
<dbReference type="PROSITE" id="PS00070">
    <property type="entry name" value="ALDEHYDE_DEHYDR_CYS"/>
    <property type="match status" value="1"/>
</dbReference>
<keyword evidence="11" id="KW-1185">Reference proteome</keyword>
<evidence type="ECO:0000256" key="1">
    <source>
        <dbReference type="ARBA" id="ARBA00004786"/>
    </source>
</evidence>
<dbReference type="Gene3D" id="3.40.605.10">
    <property type="entry name" value="Aldehyde Dehydrogenase, Chain A, domain 1"/>
    <property type="match status" value="1"/>
</dbReference>
<dbReference type="KEGG" id="npi:G7071_00440"/>
<evidence type="ECO:0000256" key="5">
    <source>
        <dbReference type="ARBA" id="ARBA00023027"/>
    </source>
</evidence>
<organism evidence="10 11">
    <name type="scientific">Nocardioides piscis</name>
    <dbReference type="NCBI Taxonomy" id="2714938"/>
    <lineage>
        <taxon>Bacteria</taxon>
        <taxon>Bacillati</taxon>
        <taxon>Actinomycetota</taxon>
        <taxon>Actinomycetes</taxon>
        <taxon>Propionibacteriales</taxon>
        <taxon>Nocardioidaceae</taxon>
        <taxon>Nocardioides</taxon>
    </lineage>
</organism>
<proteinExistence type="inferred from homology"/>
<evidence type="ECO:0000259" key="9">
    <source>
        <dbReference type="Pfam" id="PF00171"/>
    </source>
</evidence>
<dbReference type="InterPro" id="IPR050485">
    <property type="entry name" value="Proline_metab_enzyme"/>
</dbReference>
<evidence type="ECO:0000256" key="3">
    <source>
        <dbReference type="ARBA" id="ARBA00012884"/>
    </source>
</evidence>
<dbReference type="GO" id="GO:0009898">
    <property type="term" value="C:cytoplasmic side of plasma membrane"/>
    <property type="evidence" value="ECO:0007669"/>
    <property type="project" value="TreeGrafter"/>
</dbReference>
<comment type="pathway">
    <text evidence="1">Amino-acid degradation; L-proline degradation into L-glutamate; L-glutamate from L-proline: step 2/2.</text>
</comment>
<comment type="similarity">
    <text evidence="2">Belongs to the aldehyde dehydrogenase family.</text>
</comment>
<dbReference type="PANTHER" id="PTHR42862">
    <property type="entry name" value="DELTA-1-PYRROLINE-5-CARBOXYLATE DEHYDROGENASE 1, ISOFORM A-RELATED"/>
    <property type="match status" value="1"/>
</dbReference>
<dbReference type="AlphaFoldDB" id="A0A6G7YBV5"/>
<evidence type="ECO:0000313" key="10">
    <source>
        <dbReference type="EMBL" id="QIK74131.1"/>
    </source>
</evidence>
<dbReference type="EMBL" id="CP049866">
    <property type="protein sequence ID" value="QIK74131.1"/>
    <property type="molecule type" value="Genomic_DNA"/>
</dbReference>
<dbReference type="PANTHER" id="PTHR42862:SF1">
    <property type="entry name" value="DELTA-1-PYRROLINE-5-CARBOXYLATE DEHYDROGENASE 2, ISOFORM A-RELATED"/>
    <property type="match status" value="1"/>
</dbReference>
<evidence type="ECO:0000256" key="7">
    <source>
        <dbReference type="ARBA" id="ARBA00032259"/>
    </source>
</evidence>
<comment type="catalytic activity">
    <reaction evidence="8">
        <text>L-glutamate 5-semialdehyde + NAD(+) + H2O = L-glutamate + NADH + 2 H(+)</text>
        <dbReference type="Rhea" id="RHEA:30235"/>
        <dbReference type="ChEBI" id="CHEBI:15377"/>
        <dbReference type="ChEBI" id="CHEBI:15378"/>
        <dbReference type="ChEBI" id="CHEBI:29985"/>
        <dbReference type="ChEBI" id="CHEBI:57540"/>
        <dbReference type="ChEBI" id="CHEBI:57945"/>
        <dbReference type="ChEBI" id="CHEBI:58066"/>
        <dbReference type="EC" id="1.2.1.88"/>
    </reaction>
</comment>
<keyword evidence="4 10" id="KW-0560">Oxidoreductase</keyword>
<name>A0A6G7YBV5_9ACTN</name>
<dbReference type="InterPro" id="IPR016161">
    <property type="entry name" value="Ald_DH/histidinol_DH"/>
</dbReference>
<dbReference type="CDD" id="cd07123">
    <property type="entry name" value="ALDH_F4-17_P5CDH"/>
    <property type="match status" value="1"/>
</dbReference>
<dbReference type="SUPFAM" id="SSF53720">
    <property type="entry name" value="ALDH-like"/>
    <property type="match status" value="1"/>
</dbReference>
<evidence type="ECO:0000256" key="6">
    <source>
        <dbReference type="ARBA" id="ARBA00023062"/>
    </source>
</evidence>
<dbReference type="InterPro" id="IPR016160">
    <property type="entry name" value="Ald_DH_CS_CYS"/>
</dbReference>
<dbReference type="RefSeq" id="WP_166313668.1">
    <property type="nucleotide sequence ID" value="NZ_CP049866.1"/>
</dbReference>
<dbReference type="Gene3D" id="3.40.309.10">
    <property type="entry name" value="Aldehyde Dehydrogenase, Chain A, domain 2"/>
    <property type="match status" value="1"/>
</dbReference>
<evidence type="ECO:0000256" key="4">
    <source>
        <dbReference type="ARBA" id="ARBA00023002"/>
    </source>
</evidence>
<dbReference type="GO" id="GO:0010133">
    <property type="term" value="P:L-proline catabolic process to L-glutamate"/>
    <property type="evidence" value="ECO:0007669"/>
    <property type="project" value="UniProtKB-UniPathway"/>
</dbReference>
<keyword evidence="6" id="KW-0642">Proline metabolism</keyword>
<dbReference type="GO" id="GO:0003842">
    <property type="term" value="F:L-glutamate gamma-semialdehyde dehydrogenase activity"/>
    <property type="evidence" value="ECO:0007669"/>
    <property type="project" value="UniProtKB-EC"/>
</dbReference>
<accession>A0A6G7YBV5</accession>
<keyword evidence="5" id="KW-0520">NAD</keyword>
<gene>
    <name evidence="10" type="primary">pruA</name>
    <name evidence="10" type="ORF">G7071_00440</name>
</gene>
<evidence type="ECO:0000256" key="2">
    <source>
        <dbReference type="ARBA" id="ARBA00009986"/>
    </source>
</evidence>
<dbReference type="UniPathway" id="UPA00261">
    <property type="reaction ID" value="UER00374"/>
</dbReference>
<dbReference type="Proteomes" id="UP000502035">
    <property type="component" value="Chromosome"/>
</dbReference>
<reference evidence="10 11" key="1">
    <citation type="submission" date="2020-03" db="EMBL/GenBank/DDBJ databases">
        <title>Nocardioides sp. nov., isolated from fish.</title>
        <authorList>
            <person name="Hyun D.-W."/>
            <person name="Bae J.-W."/>
        </authorList>
    </citation>
    <scope>NUCLEOTIDE SEQUENCE [LARGE SCALE GENOMIC DNA]</scope>
    <source>
        <strain evidence="10 11">HDW12A</strain>
    </source>
</reference>
<dbReference type="Pfam" id="PF00171">
    <property type="entry name" value="Aldedh"/>
    <property type="match status" value="1"/>
</dbReference>
<dbReference type="EC" id="1.2.1.88" evidence="3"/>
<evidence type="ECO:0000256" key="8">
    <source>
        <dbReference type="ARBA" id="ARBA00048142"/>
    </source>
</evidence>
<evidence type="ECO:0000313" key="11">
    <source>
        <dbReference type="Proteomes" id="UP000502035"/>
    </source>
</evidence>